<protein>
    <submittedName>
        <fullName evidence="1">Uncharacterized protein</fullName>
    </submittedName>
</protein>
<proteinExistence type="predicted"/>
<accession>A0ACB0XX42</accession>
<evidence type="ECO:0000313" key="1">
    <source>
        <dbReference type="EMBL" id="CAK5022198.1"/>
    </source>
</evidence>
<organism evidence="1 2">
    <name type="scientific">Meloidogyne enterolobii</name>
    <name type="common">Root-knot nematode worm</name>
    <name type="synonym">Meloidogyne mayaguensis</name>
    <dbReference type="NCBI Taxonomy" id="390850"/>
    <lineage>
        <taxon>Eukaryota</taxon>
        <taxon>Metazoa</taxon>
        <taxon>Ecdysozoa</taxon>
        <taxon>Nematoda</taxon>
        <taxon>Chromadorea</taxon>
        <taxon>Rhabditida</taxon>
        <taxon>Tylenchina</taxon>
        <taxon>Tylenchomorpha</taxon>
        <taxon>Tylenchoidea</taxon>
        <taxon>Meloidogynidae</taxon>
        <taxon>Meloidogyninae</taxon>
        <taxon>Meloidogyne</taxon>
    </lineage>
</organism>
<gene>
    <name evidence="1" type="ORF">MENTE1834_LOCUS4839</name>
</gene>
<sequence>MEEEIRNRTESATDGISRKPIELDISDESSPLLVFSSADVSNALGLKIDTKLYNRHQRVGLALQGICSDYVPTAIEAFNASEFEGPIGVNISALESAGVNLTELAEKLRNDTEVDDILSRTKDMDKQVGGSFILPNQYDPFSPPIVFQGSAVVVRFGIYIESISNFQTIAYPLPTVRFEWFSNRKNAIDKNPEVRLPELYIDNYEPAKCNRSRKSGEFACLRAIFRLKRDVGFHIAQTYIPTSLALMFSWVGVWLPEEFMEGRIGVAITVLLTLSTESAGAREHLPSVSYLKAIDLWFGFVTGFVFFTLLQTLFVIGFDKRANQLRKWAQKKRRGTLELSREAREDMSERADKYHKIGRYLDNCCRVFYPLSFALFLILYYFMLTEGRQDDCFTTNE</sequence>
<evidence type="ECO:0000313" key="2">
    <source>
        <dbReference type="Proteomes" id="UP001497535"/>
    </source>
</evidence>
<dbReference type="EMBL" id="CAVMJV010000004">
    <property type="protein sequence ID" value="CAK5022198.1"/>
    <property type="molecule type" value="Genomic_DNA"/>
</dbReference>
<reference evidence="1" key="1">
    <citation type="submission" date="2023-11" db="EMBL/GenBank/DDBJ databases">
        <authorList>
            <person name="Poullet M."/>
        </authorList>
    </citation>
    <scope>NUCLEOTIDE SEQUENCE</scope>
    <source>
        <strain evidence="1">E1834</strain>
    </source>
</reference>
<comment type="caution">
    <text evidence="1">The sequence shown here is derived from an EMBL/GenBank/DDBJ whole genome shotgun (WGS) entry which is preliminary data.</text>
</comment>
<name>A0ACB0XX42_MELEN</name>
<dbReference type="Proteomes" id="UP001497535">
    <property type="component" value="Unassembled WGS sequence"/>
</dbReference>
<keyword evidence="2" id="KW-1185">Reference proteome</keyword>